<accession>A0A919GMT9</accession>
<reference evidence="2" key="1">
    <citation type="journal article" date="2014" name="Int. J. Syst. Evol. Microbiol.">
        <title>Complete genome sequence of Corynebacterium casei LMG S-19264T (=DSM 44701T), isolated from a smear-ripened cheese.</title>
        <authorList>
            <consortium name="US DOE Joint Genome Institute (JGI-PGF)"/>
            <person name="Walter F."/>
            <person name="Albersmeier A."/>
            <person name="Kalinowski J."/>
            <person name="Ruckert C."/>
        </authorList>
    </citation>
    <scope>NUCLEOTIDE SEQUENCE</scope>
    <source>
        <strain evidence="2">JCM 5069</strain>
    </source>
</reference>
<sequence>MTPAAPPRAPLAAPALRGLARRPLPPATVPAAEERCDVCAQPVPEQHRHLLDPAADTLLCACQACALLFTADIPGTAGIPGTTGTAGTAATAAPAGPVAAGDREAPGGRPARGPRYRLIPQRRLRLAGTVIDDLGWAALRVPVTLAFFVVAAPPGDGVEAGYPSALGVTRATVDRAVWDAITARHPVLGGLAPGTEALLADRSGGRREHWIVPLDDCYRLAAVLRTQWRGFTGGAEAEEQVRRFLAGLDPSAPDTRSSQTTDGEGKAHG</sequence>
<evidence type="ECO:0000256" key="1">
    <source>
        <dbReference type="SAM" id="MobiDB-lite"/>
    </source>
</evidence>
<dbReference type="AlphaFoldDB" id="A0A919GMT9"/>
<dbReference type="Proteomes" id="UP000603708">
    <property type="component" value="Unassembled WGS sequence"/>
</dbReference>
<comment type="caution">
    <text evidence="2">The sequence shown here is derived from an EMBL/GenBank/DDBJ whole genome shotgun (WGS) entry which is preliminary data.</text>
</comment>
<feature type="compositionally biased region" description="Low complexity" evidence="1">
    <location>
        <begin position="86"/>
        <end position="100"/>
    </location>
</feature>
<organism evidence="2 3">
    <name type="scientific">Streptomyces sulfonofaciens</name>
    <dbReference type="NCBI Taxonomy" id="68272"/>
    <lineage>
        <taxon>Bacteria</taxon>
        <taxon>Bacillati</taxon>
        <taxon>Actinomycetota</taxon>
        <taxon>Actinomycetes</taxon>
        <taxon>Kitasatosporales</taxon>
        <taxon>Streptomycetaceae</taxon>
        <taxon>Streptomyces</taxon>
    </lineage>
</organism>
<evidence type="ECO:0000313" key="2">
    <source>
        <dbReference type="EMBL" id="GHH86806.1"/>
    </source>
</evidence>
<feature type="region of interest" description="Disordered" evidence="1">
    <location>
        <begin position="247"/>
        <end position="269"/>
    </location>
</feature>
<name>A0A919GMT9_9ACTN</name>
<keyword evidence="3" id="KW-1185">Reference proteome</keyword>
<gene>
    <name evidence="2" type="ORF">GCM10018793_60160</name>
</gene>
<dbReference type="RefSeq" id="WP_189937492.1">
    <property type="nucleotide sequence ID" value="NZ_BNCD01000024.1"/>
</dbReference>
<evidence type="ECO:0000313" key="3">
    <source>
        <dbReference type="Proteomes" id="UP000603708"/>
    </source>
</evidence>
<dbReference type="EMBL" id="BNCD01000024">
    <property type="protein sequence ID" value="GHH86806.1"/>
    <property type="molecule type" value="Genomic_DNA"/>
</dbReference>
<reference evidence="2" key="2">
    <citation type="submission" date="2020-09" db="EMBL/GenBank/DDBJ databases">
        <authorList>
            <person name="Sun Q."/>
            <person name="Ohkuma M."/>
        </authorList>
    </citation>
    <scope>NUCLEOTIDE SEQUENCE</scope>
    <source>
        <strain evidence="2">JCM 5069</strain>
    </source>
</reference>
<dbReference type="InterPro" id="IPR045991">
    <property type="entry name" value="DUF5947"/>
</dbReference>
<protein>
    <submittedName>
        <fullName evidence="2">Uncharacterized protein</fullName>
    </submittedName>
</protein>
<dbReference type="Pfam" id="PF19372">
    <property type="entry name" value="DUF5947"/>
    <property type="match status" value="2"/>
</dbReference>
<proteinExistence type="predicted"/>
<feature type="region of interest" description="Disordered" evidence="1">
    <location>
        <begin position="86"/>
        <end position="114"/>
    </location>
</feature>